<evidence type="ECO:0000313" key="3">
    <source>
        <dbReference type="Proteomes" id="UP000001171"/>
    </source>
</evidence>
<keyword evidence="3" id="KW-1185">Reference proteome</keyword>
<protein>
    <submittedName>
        <fullName evidence="2">Alpha-hemolysin family protein</fullName>
    </submittedName>
</protein>
<dbReference type="Proteomes" id="UP000001171">
    <property type="component" value="Chromosome"/>
</dbReference>
<dbReference type="GeneID" id="41337274"/>
<gene>
    <name evidence="2" type="ordered locus">IL2085</name>
</gene>
<organism evidence="2 3">
    <name type="scientific">Idiomarina loihiensis (strain ATCC BAA-735 / DSM 15497 / L2-TR)</name>
    <dbReference type="NCBI Taxonomy" id="283942"/>
    <lineage>
        <taxon>Bacteria</taxon>
        <taxon>Pseudomonadati</taxon>
        <taxon>Pseudomonadota</taxon>
        <taxon>Gammaproteobacteria</taxon>
        <taxon>Alteromonadales</taxon>
        <taxon>Idiomarinaceae</taxon>
        <taxon>Idiomarina</taxon>
    </lineage>
</organism>
<evidence type="ECO:0000313" key="2">
    <source>
        <dbReference type="EMBL" id="AAV82917.1"/>
    </source>
</evidence>
<dbReference type="EMBL" id="AE017340">
    <property type="protein sequence ID" value="AAV82917.1"/>
    <property type="molecule type" value="Genomic_DNA"/>
</dbReference>
<keyword evidence="1" id="KW-0175">Coiled coil</keyword>
<dbReference type="AlphaFoldDB" id="Q5R186"/>
<feature type="coiled-coil region" evidence="1">
    <location>
        <begin position="15"/>
        <end position="42"/>
    </location>
</feature>
<accession>Q5R186</accession>
<name>Q5R186_IDILO</name>
<reference evidence="2 3" key="1">
    <citation type="journal article" date="2004" name="Proc. Natl. Acad. Sci. U.S.A.">
        <title>Genome sequence of the deep-sea gamma-proteobacterium Idiomarina loihiensis reveals amino acid fermentation as a source of carbon and energy.</title>
        <authorList>
            <person name="Hou S."/>
            <person name="Saw J.H."/>
            <person name="Lee K.S."/>
            <person name="Freitas T.A."/>
            <person name="Belisle C."/>
            <person name="Kawarabayasi Y."/>
            <person name="Donachie S.P."/>
            <person name="Pikina A."/>
            <person name="Galperin M.Y."/>
            <person name="Koonin E.V."/>
            <person name="Makarova K.S."/>
            <person name="Omelchenko M.V."/>
            <person name="Sorokin A."/>
            <person name="Wolf Y.I."/>
            <person name="Li Q.X."/>
            <person name="Keum Y.S."/>
            <person name="Campbell S."/>
            <person name="Denery J."/>
            <person name="Aizawa S."/>
            <person name="Shibata S."/>
            <person name="Malahoff A."/>
            <person name="Alam M."/>
        </authorList>
    </citation>
    <scope>NUCLEOTIDE SEQUENCE [LARGE SCALE GENOMIC DNA]</scope>
    <source>
        <strain evidence="3">ATCC BAA-735 / DSM 15497 / L2-TR</strain>
    </source>
</reference>
<dbReference type="KEGG" id="ilo:IL2085"/>
<sequence length="80" mass="9592">MEENKYDVRYYKQVVVEQKREIARLQKLLAKVEVKLQSEVAKVKAQAFEKYAKKFLQITPDISEEEASRRYQEYMKGSEE</sequence>
<dbReference type="STRING" id="283942.IL2085"/>
<dbReference type="RefSeq" id="WP_011235313.1">
    <property type="nucleotide sequence ID" value="NC_006512.1"/>
</dbReference>
<dbReference type="HOGENOM" id="CLU_2584997_0_0_6"/>
<evidence type="ECO:0000256" key="1">
    <source>
        <dbReference type="SAM" id="Coils"/>
    </source>
</evidence>
<proteinExistence type="predicted"/>